<feature type="transmembrane region" description="Helical" evidence="11">
    <location>
        <begin position="30"/>
        <end position="55"/>
    </location>
</feature>
<keyword evidence="4 11" id="KW-0812">Transmembrane</keyword>
<evidence type="ECO:0000313" key="14">
    <source>
        <dbReference type="Proteomes" id="UP001218218"/>
    </source>
</evidence>
<organism evidence="13 14">
    <name type="scientific">Mycena albidolilacea</name>
    <dbReference type="NCBI Taxonomy" id="1033008"/>
    <lineage>
        <taxon>Eukaryota</taxon>
        <taxon>Fungi</taxon>
        <taxon>Dikarya</taxon>
        <taxon>Basidiomycota</taxon>
        <taxon>Agaricomycotina</taxon>
        <taxon>Agaricomycetes</taxon>
        <taxon>Agaricomycetidae</taxon>
        <taxon>Agaricales</taxon>
        <taxon>Marasmiineae</taxon>
        <taxon>Mycenaceae</taxon>
        <taxon>Mycena</taxon>
    </lineage>
</organism>
<evidence type="ECO:0000259" key="12">
    <source>
        <dbReference type="PROSITE" id="PS51384"/>
    </source>
</evidence>
<dbReference type="PANTHER" id="PTHR32361">
    <property type="entry name" value="FERRIC/CUPRIC REDUCTASE TRANSMEMBRANE COMPONENT"/>
    <property type="match status" value="1"/>
</dbReference>
<feature type="region of interest" description="Disordered" evidence="10">
    <location>
        <begin position="545"/>
        <end position="575"/>
    </location>
</feature>
<evidence type="ECO:0000256" key="6">
    <source>
        <dbReference type="ARBA" id="ARBA00023002"/>
    </source>
</evidence>
<evidence type="ECO:0000256" key="10">
    <source>
        <dbReference type="SAM" id="MobiDB-lite"/>
    </source>
</evidence>
<dbReference type="InterPro" id="IPR013130">
    <property type="entry name" value="Fe3_Rdtase_TM_dom"/>
</dbReference>
<evidence type="ECO:0000256" key="11">
    <source>
        <dbReference type="SAM" id="Phobius"/>
    </source>
</evidence>
<evidence type="ECO:0000256" key="2">
    <source>
        <dbReference type="ARBA" id="ARBA00006278"/>
    </source>
</evidence>
<evidence type="ECO:0000256" key="8">
    <source>
        <dbReference type="ARBA" id="ARBA00023136"/>
    </source>
</evidence>
<feature type="transmembrane region" description="Helical" evidence="11">
    <location>
        <begin position="106"/>
        <end position="122"/>
    </location>
</feature>
<keyword evidence="8 11" id="KW-0472">Membrane</keyword>
<keyword evidence="3" id="KW-0813">Transport</keyword>
<dbReference type="CDD" id="cd06186">
    <property type="entry name" value="NOX_Duox_like_FAD_NADP"/>
    <property type="match status" value="1"/>
</dbReference>
<keyword evidence="7" id="KW-0406">Ion transport</keyword>
<name>A0AAD6ZYN3_9AGAR</name>
<evidence type="ECO:0000256" key="7">
    <source>
        <dbReference type="ARBA" id="ARBA00023065"/>
    </source>
</evidence>
<dbReference type="GO" id="GO:0006826">
    <property type="term" value="P:iron ion transport"/>
    <property type="evidence" value="ECO:0007669"/>
    <property type="project" value="TreeGrafter"/>
</dbReference>
<dbReference type="AlphaFoldDB" id="A0AAD6ZYN3"/>
<dbReference type="GO" id="GO:0006879">
    <property type="term" value="P:intracellular iron ion homeostasis"/>
    <property type="evidence" value="ECO:0007669"/>
    <property type="project" value="TreeGrafter"/>
</dbReference>
<feature type="transmembrane region" description="Helical" evidence="11">
    <location>
        <begin position="237"/>
        <end position="254"/>
    </location>
</feature>
<evidence type="ECO:0000313" key="13">
    <source>
        <dbReference type="EMBL" id="KAJ7346127.1"/>
    </source>
</evidence>
<feature type="compositionally biased region" description="Basic and acidic residues" evidence="10">
    <location>
        <begin position="368"/>
        <end position="390"/>
    </location>
</feature>
<evidence type="ECO:0000256" key="4">
    <source>
        <dbReference type="ARBA" id="ARBA00022692"/>
    </source>
</evidence>
<dbReference type="InterPro" id="IPR039261">
    <property type="entry name" value="FNR_nucleotide-bd"/>
</dbReference>
<dbReference type="PANTHER" id="PTHR32361:SF9">
    <property type="entry name" value="FERRIC REDUCTASE TRANSMEMBRANE COMPONENT 3-RELATED"/>
    <property type="match status" value="1"/>
</dbReference>
<feature type="transmembrane region" description="Helical" evidence="11">
    <location>
        <begin position="207"/>
        <end position="225"/>
    </location>
</feature>
<sequence>MDPSSPVRPQTVDPDRIPRIALANLYPKQVWYFMATFIALVSACHAISTLHAYLTRKRPPPNPDTPLRHGISWNRLPLATLNVFRTVTFRWSIVIAGSYTLNVSDFLLAGMYLTVLFTWTFINSKNSKGVKYDPKYWANRCAHIAGSQLPLMTAFGMKNNFMSFLTGVSFDKMEHLHRVMARVICVMFWVHAFGRIVLVLSDDPTEYWFKVGVMGTSALTLLCLLSVRPLRSRSYEVFMYLHLILGVITLAGAYQHSAEFGYGVYIWPAMFLWGLDRFFRIVRIFLVNSQLFKTHTRHFASDATVTVLSPHFLRILIDTPPYFIWRPGQSAYLTISGAYPTSITEAHPFTIANLPYDDTEEGASENGSSHDETADSNREKEPHVDKGKASEDSRRLTFILRVREGFTKRLVDSVLENPDSNGVSKSFKAFVDGPYSSPPVVRGFETVVFICGGSGVSFVLPLFLDLVQAARVDANPCCQRIVLVWAIRDPGTCAHLYLTMTHLLVDSDQLNWIAEAVTHALSTISSHHPTPAIDIRLHVTTAAEDTQSFEGEERSSLGTDPEAEVGTVVGTDPNPGIARAEKMDPTAKERLLAMPEVNLIYGRPGIKDILDTEIAGARGSVGINVCGTTELVQSVRHALRGGIVRFMDVLRGGPSVLLHVEGFGNT</sequence>
<dbReference type="Pfam" id="PF01794">
    <property type="entry name" value="Ferric_reduct"/>
    <property type="match status" value="1"/>
</dbReference>
<gene>
    <name evidence="13" type="ORF">DFH08DRAFT_745949</name>
</gene>
<dbReference type="SUPFAM" id="SSF52343">
    <property type="entry name" value="Ferredoxin reductase-like, C-terminal NADP-linked domain"/>
    <property type="match status" value="1"/>
</dbReference>
<evidence type="ECO:0000256" key="3">
    <source>
        <dbReference type="ARBA" id="ARBA00022448"/>
    </source>
</evidence>
<evidence type="ECO:0000256" key="5">
    <source>
        <dbReference type="ARBA" id="ARBA00022989"/>
    </source>
</evidence>
<feature type="domain" description="FAD-binding FR-type" evidence="12">
    <location>
        <begin position="295"/>
        <end position="441"/>
    </location>
</feature>
<comment type="subcellular location">
    <subcellularLocation>
        <location evidence="1">Membrane</location>
        <topology evidence="1">Multi-pass membrane protein</topology>
    </subcellularLocation>
</comment>
<keyword evidence="5 11" id="KW-1133">Transmembrane helix</keyword>
<comment type="caution">
    <text evidence="13">The sequence shown here is derived from an EMBL/GenBank/DDBJ whole genome shotgun (WGS) entry which is preliminary data.</text>
</comment>
<dbReference type="EMBL" id="JARIHO010000021">
    <property type="protein sequence ID" value="KAJ7346127.1"/>
    <property type="molecule type" value="Genomic_DNA"/>
</dbReference>
<accession>A0AAD6ZYN3</accession>
<dbReference type="PROSITE" id="PS51384">
    <property type="entry name" value="FAD_FR"/>
    <property type="match status" value="1"/>
</dbReference>
<dbReference type="Pfam" id="PF08030">
    <property type="entry name" value="NAD_binding_6"/>
    <property type="match status" value="1"/>
</dbReference>
<dbReference type="SFLD" id="SFLDS00052">
    <property type="entry name" value="Ferric_Reductase_Domain"/>
    <property type="match status" value="1"/>
</dbReference>
<evidence type="ECO:0000256" key="9">
    <source>
        <dbReference type="ARBA" id="ARBA00023180"/>
    </source>
</evidence>
<keyword evidence="14" id="KW-1185">Reference proteome</keyword>
<dbReference type="Gene3D" id="3.40.50.80">
    <property type="entry name" value="Nucleotide-binding domain of ferredoxin-NADP reductase (FNR) module"/>
    <property type="match status" value="1"/>
</dbReference>
<dbReference type="Proteomes" id="UP001218218">
    <property type="component" value="Unassembled WGS sequence"/>
</dbReference>
<dbReference type="InterPro" id="IPR017927">
    <property type="entry name" value="FAD-bd_FR_type"/>
</dbReference>
<dbReference type="InterPro" id="IPR013121">
    <property type="entry name" value="Fe_red_NAD-bd_6"/>
</dbReference>
<feature type="transmembrane region" description="Helical" evidence="11">
    <location>
        <begin position="179"/>
        <end position="201"/>
    </location>
</feature>
<dbReference type="GO" id="GO:0005886">
    <property type="term" value="C:plasma membrane"/>
    <property type="evidence" value="ECO:0007669"/>
    <property type="project" value="TreeGrafter"/>
</dbReference>
<feature type="region of interest" description="Disordered" evidence="10">
    <location>
        <begin position="360"/>
        <end position="390"/>
    </location>
</feature>
<reference evidence="13" key="1">
    <citation type="submission" date="2023-03" db="EMBL/GenBank/DDBJ databases">
        <title>Massive genome expansion in bonnet fungi (Mycena s.s.) driven by repeated elements and novel gene families across ecological guilds.</title>
        <authorList>
            <consortium name="Lawrence Berkeley National Laboratory"/>
            <person name="Harder C.B."/>
            <person name="Miyauchi S."/>
            <person name="Viragh M."/>
            <person name="Kuo A."/>
            <person name="Thoen E."/>
            <person name="Andreopoulos B."/>
            <person name="Lu D."/>
            <person name="Skrede I."/>
            <person name="Drula E."/>
            <person name="Henrissat B."/>
            <person name="Morin E."/>
            <person name="Kohler A."/>
            <person name="Barry K."/>
            <person name="LaButti K."/>
            <person name="Morin E."/>
            <person name="Salamov A."/>
            <person name="Lipzen A."/>
            <person name="Mereny Z."/>
            <person name="Hegedus B."/>
            <person name="Baldrian P."/>
            <person name="Stursova M."/>
            <person name="Weitz H."/>
            <person name="Taylor A."/>
            <person name="Grigoriev I.V."/>
            <person name="Nagy L.G."/>
            <person name="Martin F."/>
            <person name="Kauserud H."/>
        </authorList>
    </citation>
    <scope>NUCLEOTIDE SEQUENCE</scope>
    <source>
        <strain evidence="13">CBHHK002</strain>
    </source>
</reference>
<dbReference type="SFLD" id="SFLDG01168">
    <property type="entry name" value="Ferric_reductase_subgroup_(FRE"/>
    <property type="match status" value="1"/>
</dbReference>
<comment type="similarity">
    <text evidence="2">Belongs to the ferric reductase (FRE) family.</text>
</comment>
<proteinExistence type="inferred from homology"/>
<dbReference type="GO" id="GO:0015677">
    <property type="term" value="P:copper ion import"/>
    <property type="evidence" value="ECO:0007669"/>
    <property type="project" value="TreeGrafter"/>
</dbReference>
<keyword evidence="6" id="KW-0560">Oxidoreductase</keyword>
<protein>
    <recommendedName>
        <fullName evidence="12">FAD-binding FR-type domain-containing protein</fullName>
    </recommendedName>
</protein>
<dbReference type="InterPro" id="IPR051410">
    <property type="entry name" value="Ferric/Cupric_Reductase"/>
</dbReference>
<keyword evidence="9" id="KW-0325">Glycoprotein</keyword>
<evidence type="ECO:0000256" key="1">
    <source>
        <dbReference type="ARBA" id="ARBA00004141"/>
    </source>
</evidence>
<dbReference type="GO" id="GO:0000293">
    <property type="term" value="F:ferric-chelate reductase activity"/>
    <property type="evidence" value="ECO:0007669"/>
    <property type="project" value="TreeGrafter"/>
</dbReference>